<proteinExistence type="inferred from homology"/>
<keyword evidence="2" id="KW-0809">Transit peptide</keyword>
<comment type="similarity">
    <text evidence="1">Belongs to the mTERF family.</text>
</comment>
<keyword evidence="4" id="KW-1185">Reference proteome</keyword>
<evidence type="ECO:0000313" key="3">
    <source>
        <dbReference type="EMBL" id="KAL3674321.1"/>
    </source>
</evidence>
<sequence>MRMQNFTIVGRKGFAMLRLAVLQLQRSSAPVLSLARGFAVVSGKPVDDAVAVRRKQSAYYVRITRKHPSRLSMEAVDRTARFLTDRGLSQTQALRAISCHVMLTTYTPGMMEGKIDWLKNLGLSHAKINQTIVRHPNILGFSFERLDARVEWFISRGVPEEKMSYVLSIFPAAISFADDTLNLKVDFLKENGLDDDQIARILVKNPQVLGYSVKKVQTNLDFLEELGVPAEKLPGLITTVPECIGLKTDRIQETVDMVDEMFGKGAGVQALIVQQRIVMYNISSMRRSYDYLLSVGISKETLEKNLRFFMRNASRLLRPRVKFLKSKGVYAVRDTSWIMMTEGRFMQKYPGYSAFLTEYKRQMK</sequence>
<dbReference type="AlphaFoldDB" id="A0ABD3G8R7"/>
<evidence type="ECO:0000256" key="2">
    <source>
        <dbReference type="ARBA" id="ARBA00022946"/>
    </source>
</evidence>
<dbReference type="EMBL" id="JBIMZQ010000001">
    <property type="protein sequence ID" value="KAL3674321.1"/>
    <property type="molecule type" value="Genomic_DNA"/>
</dbReference>
<reference evidence="3 4" key="1">
    <citation type="submission" date="2024-09" db="EMBL/GenBank/DDBJ databases">
        <title>Genome sequencing and assembly of Phytophthora oleae, isolate VK10A, causative agent of rot of olive drupes.</title>
        <authorList>
            <person name="Conti Taguali S."/>
            <person name="Riolo M."/>
            <person name="La Spada F."/>
            <person name="Cacciola S.O."/>
            <person name="Dionisio G."/>
        </authorList>
    </citation>
    <scope>NUCLEOTIDE SEQUENCE [LARGE SCALE GENOMIC DNA]</scope>
    <source>
        <strain evidence="3 4">VK10A</strain>
    </source>
</reference>
<evidence type="ECO:0000256" key="1">
    <source>
        <dbReference type="ARBA" id="ARBA00007692"/>
    </source>
</evidence>
<dbReference type="Pfam" id="PF02536">
    <property type="entry name" value="mTERF"/>
    <property type="match status" value="1"/>
</dbReference>
<organism evidence="3 4">
    <name type="scientific">Phytophthora oleae</name>
    <dbReference type="NCBI Taxonomy" id="2107226"/>
    <lineage>
        <taxon>Eukaryota</taxon>
        <taxon>Sar</taxon>
        <taxon>Stramenopiles</taxon>
        <taxon>Oomycota</taxon>
        <taxon>Peronosporomycetes</taxon>
        <taxon>Peronosporales</taxon>
        <taxon>Peronosporaceae</taxon>
        <taxon>Phytophthora</taxon>
    </lineage>
</organism>
<evidence type="ECO:0000313" key="4">
    <source>
        <dbReference type="Proteomes" id="UP001632037"/>
    </source>
</evidence>
<comment type="caution">
    <text evidence="3">The sequence shown here is derived from an EMBL/GenBank/DDBJ whole genome shotgun (WGS) entry which is preliminary data.</text>
</comment>
<dbReference type="Gene3D" id="1.25.70.10">
    <property type="entry name" value="Transcription termination factor 3, mitochondrial"/>
    <property type="match status" value="1"/>
</dbReference>
<dbReference type="Proteomes" id="UP001632037">
    <property type="component" value="Unassembled WGS sequence"/>
</dbReference>
<dbReference type="InterPro" id="IPR003690">
    <property type="entry name" value="MTERF"/>
</dbReference>
<dbReference type="PANTHER" id="PTHR13068">
    <property type="entry name" value="CGI-12 PROTEIN-RELATED"/>
    <property type="match status" value="1"/>
</dbReference>
<dbReference type="SMART" id="SM00733">
    <property type="entry name" value="Mterf"/>
    <property type="match status" value="8"/>
</dbReference>
<dbReference type="PANTHER" id="PTHR13068:SF151">
    <property type="entry name" value="TRANSCRIPTION TERMINATION FACTOR MTERF9, CHLOROPLASTIC"/>
    <property type="match status" value="1"/>
</dbReference>
<dbReference type="InterPro" id="IPR038538">
    <property type="entry name" value="MTERF_sf"/>
</dbReference>
<name>A0ABD3G8R7_9STRA</name>
<accession>A0ABD3G8R7</accession>
<gene>
    <name evidence="3" type="ORF">V7S43_000276</name>
</gene>
<protein>
    <submittedName>
        <fullName evidence="3">Uncharacterized protein</fullName>
    </submittedName>
</protein>